<dbReference type="Proteomes" id="UP001487740">
    <property type="component" value="Unassembled WGS sequence"/>
</dbReference>
<evidence type="ECO:0000313" key="1">
    <source>
        <dbReference type="EMBL" id="KAK8391182.1"/>
    </source>
</evidence>
<keyword evidence="2" id="KW-1185">Reference proteome</keyword>
<reference evidence="1 2" key="1">
    <citation type="submission" date="2023-03" db="EMBL/GenBank/DDBJ databases">
        <title>High-quality genome of Scylla paramamosain provides insights in environmental adaptation.</title>
        <authorList>
            <person name="Zhang L."/>
        </authorList>
    </citation>
    <scope>NUCLEOTIDE SEQUENCE [LARGE SCALE GENOMIC DNA]</scope>
    <source>
        <strain evidence="1">LZ_2023a</strain>
        <tissue evidence="1">Muscle</tissue>
    </source>
</reference>
<evidence type="ECO:0000313" key="2">
    <source>
        <dbReference type="Proteomes" id="UP001487740"/>
    </source>
</evidence>
<comment type="caution">
    <text evidence="1">The sequence shown here is derived from an EMBL/GenBank/DDBJ whole genome shotgun (WGS) entry which is preliminary data.</text>
</comment>
<dbReference type="EMBL" id="JARAKH010000024">
    <property type="protein sequence ID" value="KAK8391182.1"/>
    <property type="molecule type" value="Genomic_DNA"/>
</dbReference>
<name>A0AAW0TU61_SCYPA</name>
<proteinExistence type="predicted"/>
<protein>
    <submittedName>
        <fullName evidence="1">Uncharacterized protein</fullName>
    </submittedName>
</protein>
<sequence length="79" mass="8794">MTYGTVINETLLAEYTLPRPRLLAMKRILIPVSVGLLAAARAVTASIVRQCLSPEATRLHVRDPPGPWRGRLSIRCKEE</sequence>
<organism evidence="1 2">
    <name type="scientific">Scylla paramamosain</name>
    <name type="common">Mud crab</name>
    <dbReference type="NCBI Taxonomy" id="85552"/>
    <lineage>
        <taxon>Eukaryota</taxon>
        <taxon>Metazoa</taxon>
        <taxon>Ecdysozoa</taxon>
        <taxon>Arthropoda</taxon>
        <taxon>Crustacea</taxon>
        <taxon>Multicrustacea</taxon>
        <taxon>Malacostraca</taxon>
        <taxon>Eumalacostraca</taxon>
        <taxon>Eucarida</taxon>
        <taxon>Decapoda</taxon>
        <taxon>Pleocyemata</taxon>
        <taxon>Brachyura</taxon>
        <taxon>Eubrachyura</taxon>
        <taxon>Portunoidea</taxon>
        <taxon>Portunidae</taxon>
        <taxon>Portuninae</taxon>
        <taxon>Scylla</taxon>
    </lineage>
</organism>
<gene>
    <name evidence="1" type="ORF">O3P69_017086</name>
</gene>
<dbReference type="AlphaFoldDB" id="A0AAW0TU61"/>
<accession>A0AAW0TU61</accession>